<evidence type="ECO:0000313" key="7">
    <source>
        <dbReference type="EMBL" id="GEC18179.1"/>
    </source>
</evidence>
<evidence type="ECO:0000256" key="2">
    <source>
        <dbReference type="ARBA" id="ARBA00022771"/>
    </source>
</evidence>
<dbReference type="PANTHER" id="PTHR33823:SF4">
    <property type="entry name" value="GENERAL STRESS PROTEIN 16O"/>
    <property type="match status" value="1"/>
</dbReference>
<evidence type="ECO:0000313" key="8">
    <source>
        <dbReference type="Proteomes" id="UP000320338"/>
    </source>
</evidence>
<gene>
    <name evidence="7" type="ORF">PHY01_04620</name>
</gene>
<comment type="caution">
    <text evidence="7">The sequence shown here is derived from an EMBL/GenBank/DDBJ whole genome shotgun (WGS) entry which is preliminary data.</text>
</comment>
<feature type="compositionally biased region" description="Basic and acidic residues" evidence="5">
    <location>
        <begin position="20"/>
        <end position="29"/>
    </location>
</feature>
<feature type="domain" description="Zinc finger DksA/TraR C4-type" evidence="6">
    <location>
        <begin position="81"/>
        <end position="109"/>
    </location>
</feature>
<dbReference type="Gene3D" id="1.20.120.910">
    <property type="entry name" value="DksA, coiled-coil domain"/>
    <property type="match status" value="1"/>
</dbReference>
<protein>
    <recommendedName>
        <fullName evidence="6">Zinc finger DksA/TraR C4-type domain-containing protein</fullName>
    </recommendedName>
</protein>
<dbReference type="EMBL" id="BJNG01000003">
    <property type="protein sequence ID" value="GEC18179.1"/>
    <property type="molecule type" value="Genomic_DNA"/>
</dbReference>
<dbReference type="AlphaFoldDB" id="A0A4Y3WJU2"/>
<dbReference type="PROSITE" id="PS51128">
    <property type="entry name" value="ZF_DKSA_2"/>
    <property type="match status" value="1"/>
</dbReference>
<evidence type="ECO:0000256" key="4">
    <source>
        <dbReference type="PROSITE-ProRule" id="PRU00510"/>
    </source>
</evidence>
<sequence length="117" mass="12608">MDLDTARTLLTTELESLDERARFAERTRAEASGGTEEGALGQHPGDYGSETAEAMDSEMLVDTVADQRRSVQEALERVENGTYGTCAVCGTAIDDERLEARPEVATCREHADTAVVG</sequence>
<evidence type="ECO:0000256" key="3">
    <source>
        <dbReference type="ARBA" id="ARBA00022833"/>
    </source>
</evidence>
<comment type="caution">
    <text evidence="4">Lacks conserved residue(s) required for the propagation of feature annotation.</text>
</comment>
<dbReference type="Pfam" id="PF01258">
    <property type="entry name" value="zf-dskA_traR"/>
    <property type="match status" value="1"/>
</dbReference>
<dbReference type="GO" id="GO:0008270">
    <property type="term" value="F:zinc ion binding"/>
    <property type="evidence" value="ECO:0007669"/>
    <property type="project" value="UniProtKB-KW"/>
</dbReference>
<name>A0A4Y3WJU2_9PSEU</name>
<keyword evidence="1" id="KW-0479">Metal-binding</keyword>
<keyword evidence="8" id="KW-1185">Reference proteome</keyword>
<dbReference type="InterPro" id="IPR000962">
    <property type="entry name" value="Znf_DskA_TraR"/>
</dbReference>
<dbReference type="Proteomes" id="UP000320338">
    <property type="component" value="Unassembled WGS sequence"/>
</dbReference>
<organism evidence="7 8">
    <name type="scientific">Pseudonocardia hydrocarbonoxydans</name>
    <dbReference type="NCBI Taxonomy" id="76726"/>
    <lineage>
        <taxon>Bacteria</taxon>
        <taxon>Bacillati</taxon>
        <taxon>Actinomycetota</taxon>
        <taxon>Actinomycetes</taxon>
        <taxon>Pseudonocardiales</taxon>
        <taxon>Pseudonocardiaceae</taxon>
        <taxon>Pseudonocardia</taxon>
    </lineage>
</organism>
<accession>A0A4Y3WJU2</accession>
<feature type="region of interest" description="Disordered" evidence="5">
    <location>
        <begin position="20"/>
        <end position="59"/>
    </location>
</feature>
<evidence type="ECO:0000259" key="6">
    <source>
        <dbReference type="Pfam" id="PF01258"/>
    </source>
</evidence>
<dbReference type="SUPFAM" id="SSF57716">
    <property type="entry name" value="Glucocorticoid receptor-like (DNA-binding domain)"/>
    <property type="match status" value="1"/>
</dbReference>
<proteinExistence type="predicted"/>
<reference evidence="7 8" key="1">
    <citation type="submission" date="2019-06" db="EMBL/GenBank/DDBJ databases">
        <title>Whole genome shotgun sequence of Pseudonocardia hydrocarbonoxydans NBRC 14498.</title>
        <authorList>
            <person name="Hosoyama A."/>
            <person name="Uohara A."/>
            <person name="Ohji S."/>
            <person name="Ichikawa N."/>
        </authorList>
    </citation>
    <scope>NUCLEOTIDE SEQUENCE [LARGE SCALE GENOMIC DNA]</scope>
    <source>
        <strain evidence="7 8">NBRC 14498</strain>
    </source>
</reference>
<dbReference type="PANTHER" id="PTHR33823">
    <property type="entry name" value="RNA POLYMERASE-BINDING TRANSCRIPTION FACTOR DKSA-RELATED"/>
    <property type="match status" value="1"/>
</dbReference>
<evidence type="ECO:0000256" key="1">
    <source>
        <dbReference type="ARBA" id="ARBA00022723"/>
    </source>
</evidence>
<keyword evidence="3" id="KW-0862">Zinc</keyword>
<evidence type="ECO:0000256" key="5">
    <source>
        <dbReference type="SAM" id="MobiDB-lite"/>
    </source>
</evidence>
<keyword evidence="2" id="KW-0863">Zinc-finger</keyword>
<dbReference type="RefSeq" id="WP_218029974.1">
    <property type="nucleotide sequence ID" value="NZ_BAAARZ010000002.1"/>
</dbReference>